<dbReference type="PROSITE" id="PS50234">
    <property type="entry name" value="VWFA"/>
    <property type="match status" value="1"/>
</dbReference>
<gene>
    <name evidence="3" type="ORF">MCOR_37043</name>
</gene>
<dbReference type="Proteomes" id="UP000507470">
    <property type="component" value="Unassembled WGS sequence"/>
</dbReference>
<dbReference type="PANTHER" id="PTHR24020">
    <property type="entry name" value="COLLAGEN ALPHA"/>
    <property type="match status" value="1"/>
</dbReference>
<dbReference type="EMBL" id="CACVKT020006673">
    <property type="protein sequence ID" value="CAC5403137.1"/>
    <property type="molecule type" value="Genomic_DNA"/>
</dbReference>
<dbReference type="InterPro" id="IPR050525">
    <property type="entry name" value="ECM_Assembly_Org"/>
</dbReference>
<dbReference type="SUPFAM" id="SSF53300">
    <property type="entry name" value="vWA-like"/>
    <property type="match status" value="1"/>
</dbReference>
<keyword evidence="1" id="KW-0812">Transmembrane</keyword>
<dbReference type="OrthoDB" id="6119729at2759"/>
<evidence type="ECO:0000259" key="2">
    <source>
        <dbReference type="PROSITE" id="PS50234"/>
    </source>
</evidence>
<evidence type="ECO:0000256" key="1">
    <source>
        <dbReference type="SAM" id="Phobius"/>
    </source>
</evidence>
<dbReference type="PANTHER" id="PTHR24020:SF20">
    <property type="entry name" value="PH DOMAIN-CONTAINING PROTEIN"/>
    <property type="match status" value="1"/>
</dbReference>
<proteinExistence type="predicted"/>
<dbReference type="Pfam" id="PF00092">
    <property type="entry name" value="VWA"/>
    <property type="match status" value="1"/>
</dbReference>
<keyword evidence="4" id="KW-1185">Reference proteome</keyword>
<dbReference type="PRINTS" id="PR00453">
    <property type="entry name" value="VWFADOMAIN"/>
</dbReference>
<keyword evidence="1" id="KW-1133">Transmembrane helix</keyword>
<reference evidence="3 4" key="1">
    <citation type="submission" date="2020-06" db="EMBL/GenBank/DDBJ databases">
        <authorList>
            <person name="Li R."/>
            <person name="Bekaert M."/>
        </authorList>
    </citation>
    <scope>NUCLEOTIDE SEQUENCE [LARGE SCALE GENOMIC DNA]</scope>
    <source>
        <strain evidence="4">wild</strain>
    </source>
</reference>
<protein>
    <submittedName>
        <fullName evidence="3">COL6A</fullName>
    </submittedName>
</protein>
<evidence type="ECO:0000313" key="3">
    <source>
        <dbReference type="EMBL" id="CAC5403137.1"/>
    </source>
</evidence>
<evidence type="ECO:0000313" key="4">
    <source>
        <dbReference type="Proteomes" id="UP000507470"/>
    </source>
</evidence>
<name>A0A6J8D628_MYTCO</name>
<keyword evidence="1" id="KW-0472">Membrane</keyword>
<dbReference type="InterPro" id="IPR002035">
    <property type="entry name" value="VWF_A"/>
</dbReference>
<organism evidence="3 4">
    <name type="scientific">Mytilus coruscus</name>
    <name type="common">Sea mussel</name>
    <dbReference type="NCBI Taxonomy" id="42192"/>
    <lineage>
        <taxon>Eukaryota</taxon>
        <taxon>Metazoa</taxon>
        <taxon>Spiralia</taxon>
        <taxon>Lophotrochozoa</taxon>
        <taxon>Mollusca</taxon>
        <taxon>Bivalvia</taxon>
        <taxon>Autobranchia</taxon>
        <taxon>Pteriomorphia</taxon>
        <taxon>Mytilida</taxon>
        <taxon>Mytiloidea</taxon>
        <taxon>Mytilidae</taxon>
        <taxon>Mytilinae</taxon>
        <taxon>Mytilus</taxon>
    </lineage>
</organism>
<dbReference type="AlphaFoldDB" id="A0A6J8D628"/>
<accession>A0A6J8D628</accession>
<dbReference type="InterPro" id="IPR036465">
    <property type="entry name" value="vWFA_dom_sf"/>
</dbReference>
<dbReference type="SMART" id="SM00327">
    <property type="entry name" value="VWA"/>
    <property type="match status" value="1"/>
</dbReference>
<dbReference type="Gene3D" id="3.40.50.410">
    <property type="entry name" value="von Willebrand factor, type A domain"/>
    <property type="match status" value="1"/>
</dbReference>
<feature type="transmembrane region" description="Helical" evidence="1">
    <location>
        <begin position="126"/>
        <end position="146"/>
    </location>
</feature>
<sequence length="362" mass="39811">MADDKLHHENRERVHCAALLSVMNTTIQWNATVYEQIEYYLLTGNTYRTVIQARCQHLVQPSSSKAKADQGSSPFQNRLYTGRVIPVGTGLYICKQCSIKMNFCKSDNSQVKLNTCIEEDIDLKMFFLNVVMVLVILAAVEAHYYYKQKKSDEKPKRSTCNAVADIIFVYDTSGSIGNPNDPTNFNIMKEFMINIVDLFNPVGATGTQFAALCFSSVPKTHFYLNENNNEPDPKQATKDDIQAFPTGPNQNTAMGDALQAVRTEFLTQANGIGRPCAQCFVILITDGVSASGTANPVVEADKLRTEKNCIVYVVSIGLPNNPQMVAVAGSQANVLSVKNFDQLNTIVQTIVQAACSSSACSK</sequence>
<feature type="domain" description="VWFA" evidence="2">
    <location>
        <begin position="165"/>
        <end position="350"/>
    </location>
</feature>